<dbReference type="AlphaFoldDB" id="A0A382QXH6"/>
<feature type="non-terminal residue" evidence="2">
    <location>
        <position position="40"/>
    </location>
</feature>
<evidence type="ECO:0000313" key="2">
    <source>
        <dbReference type="EMBL" id="SVC90136.1"/>
    </source>
</evidence>
<keyword evidence="1" id="KW-0472">Membrane</keyword>
<feature type="transmembrane region" description="Helical" evidence="1">
    <location>
        <begin position="7"/>
        <end position="27"/>
    </location>
</feature>
<reference evidence="2" key="1">
    <citation type="submission" date="2018-05" db="EMBL/GenBank/DDBJ databases">
        <authorList>
            <person name="Lanie J.A."/>
            <person name="Ng W.-L."/>
            <person name="Kazmierczak K.M."/>
            <person name="Andrzejewski T.M."/>
            <person name="Davidsen T.M."/>
            <person name="Wayne K.J."/>
            <person name="Tettelin H."/>
            <person name="Glass J.I."/>
            <person name="Rusch D."/>
            <person name="Podicherti R."/>
            <person name="Tsui H.-C.T."/>
            <person name="Winkler M.E."/>
        </authorList>
    </citation>
    <scope>NUCLEOTIDE SEQUENCE</scope>
</reference>
<sequence length="40" mass="4199">MGVSKSYLTKLSSLMMVVLALGVSIYADNNASDKYGKDGA</sequence>
<keyword evidence="1" id="KW-0812">Transmembrane</keyword>
<protein>
    <submittedName>
        <fullName evidence="2">Uncharacterized protein</fullName>
    </submittedName>
</protein>
<keyword evidence="1" id="KW-1133">Transmembrane helix</keyword>
<accession>A0A382QXH6</accession>
<name>A0A382QXH6_9ZZZZ</name>
<gene>
    <name evidence="2" type="ORF">METZ01_LOCUS342990</name>
</gene>
<organism evidence="2">
    <name type="scientific">marine metagenome</name>
    <dbReference type="NCBI Taxonomy" id="408172"/>
    <lineage>
        <taxon>unclassified sequences</taxon>
        <taxon>metagenomes</taxon>
        <taxon>ecological metagenomes</taxon>
    </lineage>
</organism>
<dbReference type="EMBL" id="UINC01117599">
    <property type="protein sequence ID" value="SVC90136.1"/>
    <property type="molecule type" value="Genomic_DNA"/>
</dbReference>
<proteinExistence type="predicted"/>
<evidence type="ECO:0000256" key="1">
    <source>
        <dbReference type="SAM" id="Phobius"/>
    </source>
</evidence>